<feature type="domain" description="Glycosyltransferase subfamily 4-like N-terminal" evidence="2">
    <location>
        <begin position="21"/>
        <end position="173"/>
    </location>
</feature>
<reference evidence="3" key="2">
    <citation type="journal article" date="2022" name="Microbiol. Resour. Announc.">
        <title>Metagenome Sequencing to Explore Phylogenomics of Terrestrial Cyanobacteria.</title>
        <authorList>
            <person name="Ward R.D."/>
            <person name="Stajich J.E."/>
            <person name="Johansen J.R."/>
            <person name="Huntemann M."/>
            <person name="Clum A."/>
            <person name="Foster B."/>
            <person name="Foster B."/>
            <person name="Roux S."/>
            <person name="Palaniappan K."/>
            <person name="Varghese N."/>
            <person name="Mukherjee S."/>
            <person name="Reddy T.B.K."/>
            <person name="Daum C."/>
            <person name="Copeland A."/>
            <person name="Chen I.A."/>
            <person name="Ivanova N.N."/>
            <person name="Kyrpides N.C."/>
            <person name="Shapiro N."/>
            <person name="Eloe-Fadrosh E.A."/>
            <person name="Pietrasiak N."/>
        </authorList>
    </citation>
    <scope>NUCLEOTIDE SEQUENCE</scope>
    <source>
        <strain evidence="3">GSE-NOS-MK-12-04C</strain>
    </source>
</reference>
<dbReference type="PANTHER" id="PTHR12526:SF630">
    <property type="entry name" value="GLYCOSYLTRANSFERASE"/>
    <property type="match status" value="1"/>
</dbReference>
<evidence type="ECO:0000313" key="4">
    <source>
        <dbReference type="Proteomes" id="UP000729701"/>
    </source>
</evidence>
<dbReference type="AlphaFoldDB" id="A0A951QLR9"/>
<dbReference type="InterPro" id="IPR028098">
    <property type="entry name" value="Glyco_trans_4-like_N"/>
</dbReference>
<dbReference type="EMBL" id="JAHHGZ010000012">
    <property type="protein sequence ID" value="MBW4668285.1"/>
    <property type="molecule type" value="Genomic_DNA"/>
</dbReference>
<dbReference type="InterPro" id="IPR001296">
    <property type="entry name" value="Glyco_trans_1"/>
</dbReference>
<dbReference type="Pfam" id="PF00534">
    <property type="entry name" value="Glycos_transf_1"/>
    <property type="match status" value="1"/>
</dbReference>
<sequence length="385" mass="43423">MNKLLIVTTIPDTLTAFLLPFARHFRAQGWRVDAMACGITEFPECKEEFDRLWNVQWSRNPLDPRNLLAAPRFIQEVMQQEKYDIVHVHTPVAAFVTRYALKSLKKQLGTKVIYTAHGFYFHPGGKPLKNAVFVALEKLAGAWNDYLIVINREDEEAAKRYSLNQKDKIRYMPGIGVDMKYYSLDATPQTEVERVSKELGLNAQTPLLLMAAELNPGKRHRDVLRALAKLARPNVCMAFAGDGPMLELLQQLARELGVQNQVRFLGFRSDITALMRASVATLLPSEREGLPRCIMESLSLEVPVIATSIRGIRDLVTEDCGLLVNVGDVDGLAAAMAWVLDRPEEARMMGRQGRQRMTNFDVRHIIKLHESLYAEAIPSPSLALR</sequence>
<feature type="domain" description="Glycosyl transferase family 1" evidence="1">
    <location>
        <begin position="194"/>
        <end position="356"/>
    </location>
</feature>
<evidence type="ECO:0000259" key="1">
    <source>
        <dbReference type="Pfam" id="PF00534"/>
    </source>
</evidence>
<organism evidence="3 4">
    <name type="scientific">Cyanomargarita calcarea GSE-NOS-MK-12-04C</name>
    <dbReference type="NCBI Taxonomy" id="2839659"/>
    <lineage>
        <taxon>Bacteria</taxon>
        <taxon>Bacillati</taxon>
        <taxon>Cyanobacteriota</taxon>
        <taxon>Cyanophyceae</taxon>
        <taxon>Nostocales</taxon>
        <taxon>Cyanomargaritaceae</taxon>
        <taxon>Cyanomargarita</taxon>
    </lineage>
</organism>
<dbReference type="Gene3D" id="3.40.50.2000">
    <property type="entry name" value="Glycogen Phosphorylase B"/>
    <property type="match status" value="2"/>
</dbReference>
<reference evidence="3" key="1">
    <citation type="submission" date="2021-05" db="EMBL/GenBank/DDBJ databases">
        <authorList>
            <person name="Pietrasiak N."/>
            <person name="Ward R."/>
            <person name="Stajich J.E."/>
            <person name="Kurbessoian T."/>
        </authorList>
    </citation>
    <scope>NUCLEOTIDE SEQUENCE</scope>
    <source>
        <strain evidence="3">GSE-NOS-MK-12-04C</strain>
    </source>
</reference>
<evidence type="ECO:0000259" key="2">
    <source>
        <dbReference type="Pfam" id="PF13439"/>
    </source>
</evidence>
<dbReference type="CDD" id="cd03808">
    <property type="entry name" value="GT4_CapM-like"/>
    <property type="match status" value="1"/>
</dbReference>
<gene>
    <name evidence="3" type="ORF">KME60_12890</name>
</gene>
<name>A0A951QLR9_9CYAN</name>
<dbReference type="GO" id="GO:0016757">
    <property type="term" value="F:glycosyltransferase activity"/>
    <property type="evidence" value="ECO:0007669"/>
    <property type="project" value="InterPro"/>
</dbReference>
<comment type="caution">
    <text evidence="3">The sequence shown here is derived from an EMBL/GenBank/DDBJ whole genome shotgun (WGS) entry which is preliminary data.</text>
</comment>
<accession>A0A951QLR9</accession>
<evidence type="ECO:0000313" key="3">
    <source>
        <dbReference type="EMBL" id="MBW4668285.1"/>
    </source>
</evidence>
<dbReference type="Pfam" id="PF13439">
    <property type="entry name" value="Glyco_transf_4"/>
    <property type="match status" value="1"/>
</dbReference>
<dbReference type="PANTHER" id="PTHR12526">
    <property type="entry name" value="GLYCOSYLTRANSFERASE"/>
    <property type="match status" value="1"/>
</dbReference>
<dbReference type="SUPFAM" id="SSF53756">
    <property type="entry name" value="UDP-Glycosyltransferase/glycogen phosphorylase"/>
    <property type="match status" value="1"/>
</dbReference>
<protein>
    <submittedName>
        <fullName evidence="3">Glycosyltransferase family 4 protein</fullName>
    </submittedName>
</protein>
<proteinExistence type="predicted"/>
<dbReference type="Proteomes" id="UP000729701">
    <property type="component" value="Unassembled WGS sequence"/>
</dbReference>